<dbReference type="PANTHER" id="PTHR43575">
    <property type="entry name" value="PROTEIN ABCI7, CHLOROPLASTIC"/>
    <property type="match status" value="1"/>
</dbReference>
<organism evidence="4 5">
    <name type="scientific">Thermanaerothrix daxensis</name>
    <dbReference type="NCBI Taxonomy" id="869279"/>
    <lineage>
        <taxon>Bacteria</taxon>
        <taxon>Bacillati</taxon>
        <taxon>Chloroflexota</taxon>
        <taxon>Anaerolineae</taxon>
        <taxon>Anaerolineales</taxon>
        <taxon>Anaerolineaceae</taxon>
        <taxon>Thermanaerothrix</taxon>
    </lineage>
</organism>
<gene>
    <name evidence="4" type="ORF">SE15_05490</name>
</gene>
<dbReference type="AlphaFoldDB" id="A0A0P6XQU7"/>
<dbReference type="Pfam" id="PF19295">
    <property type="entry name" value="SufBD_N"/>
    <property type="match status" value="1"/>
</dbReference>
<dbReference type="Proteomes" id="UP000050544">
    <property type="component" value="Unassembled WGS sequence"/>
</dbReference>
<feature type="domain" description="SUF system FeS cluster assembly SufBD core" evidence="2">
    <location>
        <begin position="178"/>
        <end position="405"/>
    </location>
</feature>
<dbReference type="SUPFAM" id="SSF101960">
    <property type="entry name" value="Stabilizer of iron transporter SufD"/>
    <property type="match status" value="1"/>
</dbReference>
<evidence type="ECO:0008006" key="6">
    <source>
        <dbReference type="Google" id="ProtNLM"/>
    </source>
</evidence>
<protein>
    <recommendedName>
        <fullName evidence="6">Fe-S cluster assembly protein SufD</fullName>
    </recommendedName>
</protein>
<keyword evidence="5" id="KW-1185">Reference proteome</keyword>
<dbReference type="NCBIfam" id="TIGR01981">
    <property type="entry name" value="sufD"/>
    <property type="match status" value="1"/>
</dbReference>
<dbReference type="InterPro" id="IPR055346">
    <property type="entry name" value="Fe-S_cluster_assembly_SufBD"/>
</dbReference>
<dbReference type="InterPro" id="IPR037284">
    <property type="entry name" value="SUF_FeS_clus_asmbl_SufBD_sf"/>
</dbReference>
<dbReference type="PANTHER" id="PTHR43575:SF1">
    <property type="entry name" value="PROTEIN ABCI7, CHLOROPLASTIC"/>
    <property type="match status" value="1"/>
</dbReference>
<comment type="caution">
    <text evidence="4">The sequence shown here is derived from an EMBL/GenBank/DDBJ whole genome shotgun (WGS) entry which is preliminary data.</text>
</comment>
<evidence type="ECO:0000259" key="3">
    <source>
        <dbReference type="Pfam" id="PF19295"/>
    </source>
</evidence>
<accession>A0A0P6XQU7</accession>
<evidence type="ECO:0000313" key="4">
    <source>
        <dbReference type="EMBL" id="KPL84814.1"/>
    </source>
</evidence>
<evidence type="ECO:0000256" key="1">
    <source>
        <dbReference type="ARBA" id="ARBA00043967"/>
    </source>
</evidence>
<dbReference type="PATRIC" id="fig|869279.4.peg.1105"/>
<dbReference type="InterPro" id="IPR000825">
    <property type="entry name" value="SUF_FeS_clus_asmbl_SufBD_core"/>
</dbReference>
<name>A0A0P6XQU7_9CHLR</name>
<dbReference type="InterPro" id="IPR011542">
    <property type="entry name" value="SUF_FeS_clus_asmbl_SufD"/>
</dbReference>
<dbReference type="Pfam" id="PF01458">
    <property type="entry name" value="SUFBD_core"/>
    <property type="match status" value="1"/>
</dbReference>
<sequence>MAKAFAFQRAMVRTAGLSPGIQAFRDQAWRLFESLPMPDPKDEAWRRTDISGLQAETFRLPQPDAYLDLAPLDESLLSPLAGEAHAGQVVLLPGGVRTSLNESLQAQGVVFTDLLSAERDHADLLEARLGKIVRPEEGKFAAMAAALAHTGVFLYVPRGVVIEQPLHSLLWGPGVGLAHISHLVIWVEDEASVTYVHEYASPTEEGGQTLHVGLVEVYVGEGANLRFVELQSWGEHVWNFTHERVRVARQGNVDWVFGAMGGHVTKNFAELDLVGEGSTGRMSGFYFTDGDQHLDYDSQQNHLAPHTTSDLLFKGALLDRSRVVWQGMIYVAPGAFKTDGYQANRNLVLSRQARADSIPGLEILADDVRCTHGATVGKIDPEQIFYLRARGIPEVEAKRLIVEGFFDPIMQRIPFEGVRARFQEAIQRKMLNFKA</sequence>
<evidence type="ECO:0000313" key="5">
    <source>
        <dbReference type="Proteomes" id="UP000050544"/>
    </source>
</evidence>
<dbReference type="EMBL" id="LGKO01000002">
    <property type="protein sequence ID" value="KPL84814.1"/>
    <property type="molecule type" value="Genomic_DNA"/>
</dbReference>
<reference evidence="4 5" key="1">
    <citation type="submission" date="2015-07" db="EMBL/GenBank/DDBJ databases">
        <title>Whole genome sequence of Thermanaerothrix daxensis DSM 23592.</title>
        <authorList>
            <person name="Hemp J."/>
            <person name="Ward L.M."/>
            <person name="Pace L.A."/>
            <person name="Fischer W.W."/>
        </authorList>
    </citation>
    <scope>NUCLEOTIDE SEQUENCE [LARGE SCALE GENOMIC DNA]</scope>
    <source>
        <strain evidence="4 5">GNS-1</strain>
    </source>
</reference>
<feature type="domain" description="SUF system FeS cluster assembly SufBD N-terminal" evidence="3">
    <location>
        <begin position="9"/>
        <end position="166"/>
    </location>
</feature>
<dbReference type="GO" id="GO:0016226">
    <property type="term" value="P:iron-sulfur cluster assembly"/>
    <property type="evidence" value="ECO:0007669"/>
    <property type="project" value="InterPro"/>
</dbReference>
<dbReference type="STRING" id="869279.SE15_05490"/>
<comment type="similarity">
    <text evidence="1">Belongs to the iron-sulfur cluster assembly SufBD family.</text>
</comment>
<dbReference type="InterPro" id="IPR045595">
    <property type="entry name" value="SufBD_N"/>
</dbReference>
<evidence type="ECO:0000259" key="2">
    <source>
        <dbReference type="Pfam" id="PF01458"/>
    </source>
</evidence>
<proteinExistence type="inferred from homology"/>